<evidence type="ECO:0000256" key="5">
    <source>
        <dbReference type="ARBA" id="ARBA00022801"/>
    </source>
</evidence>
<dbReference type="InterPro" id="IPR001932">
    <property type="entry name" value="PPM-type_phosphatase-like_dom"/>
</dbReference>
<dbReference type="SUPFAM" id="SSF81606">
    <property type="entry name" value="PP2C-like"/>
    <property type="match status" value="1"/>
</dbReference>
<evidence type="ECO:0000256" key="7">
    <source>
        <dbReference type="ARBA" id="ARBA00022912"/>
    </source>
</evidence>
<dbReference type="Pfam" id="PF00481">
    <property type="entry name" value="PP2C"/>
    <property type="match status" value="1"/>
</dbReference>
<dbReference type="FunFam" id="3.60.40.10:FF:000075">
    <property type="entry name" value="Protein phosphatase 2C, putative"/>
    <property type="match status" value="1"/>
</dbReference>
<dbReference type="InterPro" id="IPR036457">
    <property type="entry name" value="PPM-type-like_dom_sf"/>
</dbReference>
<evidence type="ECO:0000256" key="1">
    <source>
        <dbReference type="ARBA" id="ARBA00001936"/>
    </source>
</evidence>
<accession>A9V6F3</accession>
<dbReference type="PROSITE" id="PS01032">
    <property type="entry name" value="PPM_1"/>
    <property type="match status" value="1"/>
</dbReference>
<evidence type="ECO:0000256" key="2">
    <source>
        <dbReference type="ARBA" id="ARBA00006702"/>
    </source>
</evidence>
<evidence type="ECO:0000259" key="10">
    <source>
        <dbReference type="PROSITE" id="PS51746"/>
    </source>
</evidence>
<evidence type="ECO:0000256" key="6">
    <source>
        <dbReference type="ARBA" id="ARBA00022842"/>
    </source>
</evidence>
<comment type="similarity">
    <text evidence="2 9">Belongs to the PP2C family.</text>
</comment>
<dbReference type="GO" id="GO:0005634">
    <property type="term" value="C:nucleus"/>
    <property type="evidence" value="ECO:0000318"/>
    <property type="project" value="GO_Central"/>
</dbReference>
<dbReference type="AlphaFoldDB" id="A9V6F3"/>
<dbReference type="SMART" id="SM00331">
    <property type="entry name" value="PP2C_SIG"/>
    <property type="match status" value="1"/>
</dbReference>
<proteinExistence type="inferred from homology"/>
<dbReference type="Proteomes" id="UP000001357">
    <property type="component" value="Unassembled WGS sequence"/>
</dbReference>
<evidence type="ECO:0000313" key="11">
    <source>
        <dbReference type="EMBL" id="EDQ86873.1"/>
    </source>
</evidence>
<dbReference type="CDD" id="cd00143">
    <property type="entry name" value="PP2Cc"/>
    <property type="match status" value="1"/>
</dbReference>
<dbReference type="GO" id="GO:0004722">
    <property type="term" value="F:protein serine/threonine phosphatase activity"/>
    <property type="evidence" value="ECO:0000318"/>
    <property type="project" value="GO_Central"/>
</dbReference>
<keyword evidence="6" id="KW-0460">Magnesium</keyword>
<reference evidence="11 12" key="1">
    <citation type="journal article" date="2008" name="Nature">
        <title>The genome of the choanoflagellate Monosiga brevicollis and the origin of metazoans.</title>
        <authorList>
            <consortium name="JGI Sequencing"/>
            <person name="King N."/>
            <person name="Westbrook M.J."/>
            <person name="Young S.L."/>
            <person name="Kuo A."/>
            <person name="Abedin M."/>
            <person name="Chapman J."/>
            <person name="Fairclough S."/>
            <person name="Hellsten U."/>
            <person name="Isogai Y."/>
            <person name="Letunic I."/>
            <person name="Marr M."/>
            <person name="Pincus D."/>
            <person name="Putnam N."/>
            <person name="Rokas A."/>
            <person name="Wright K.J."/>
            <person name="Zuzow R."/>
            <person name="Dirks W."/>
            <person name="Good M."/>
            <person name="Goodstein D."/>
            <person name="Lemons D."/>
            <person name="Li W."/>
            <person name="Lyons J.B."/>
            <person name="Morris A."/>
            <person name="Nichols S."/>
            <person name="Richter D.J."/>
            <person name="Salamov A."/>
            <person name="Bork P."/>
            <person name="Lim W.A."/>
            <person name="Manning G."/>
            <person name="Miller W.T."/>
            <person name="McGinnis W."/>
            <person name="Shapiro H."/>
            <person name="Tjian R."/>
            <person name="Grigoriev I.V."/>
            <person name="Rokhsar D."/>
        </authorList>
    </citation>
    <scope>NUCLEOTIDE SEQUENCE [LARGE SCALE GENOMIC DNA]</scope>
    <source>
        <strain evidence="12">MX1 / ATCC 50154</strain>
    </source>
</reference>
<keyword evidence="8" id="KW-0464">Manganese</keyword>
<evidence type="ECO:0000256" key="3">
    <source>
        <dbReference type="ARBA" id="ARBA00013081"/>
    </source>
</evidence>
<feature type="domain" description="PPM-type phosphatase" evidence="10">
    <location>
        <begin position="24"/>
        <end position="289"/>
    </location>
</feature>
<keyword evidence="5 9" id="KW-0378">Hydrolase</keyword>
<dbReference type="RefSeq" id="XP_001748418.1">
    <property type="nucleotide sequence ID" value="XM_001748366.1"/>
</dbReference>
<protein>
    <recommendedName>
        <fullName evidence="3">protein-serine/threonine phosphatase</fullName>
        <ecNumber evidence="3">3.1.3.16</ecNumber>
    </recommendedName>
</protein>
<dbReference type="GO" id="GO:0005829">
    <property type="term" value="C:cytosol"/>
    <property type="evidence" value="ECO:0000318"/>
    <property type="project" value="GO_Central"/>
</dbReference>
<organism evidence="11 12">
    <name type="scientific">Monosiga brevicollis</name>
    <name type="common">Choanoflagellate</name>
    <dbReference type="NCBI Taxonomy" id="81824"/>
    <lineage>
        <taxon>Eukaryota</taxon>
        <taxon>Choanoflagellata</taxon>
        <taxon>Craspedida</taxon>
        <taxon>Salpingoecidae</taxon>
        <taxon>Monosiga</taxon>
    </lineage>
</organism>
<dbReference type="InterPro" id="IPR015655">
    <property type="entry name" value="PP2C"/>
</dbReference>
<dbReference type="PANTHER" id="PTHR13832">
    <property type="entry name" value="PROTEIN PHOSPHATASE 2C"/>
    <property type="match status" value="1"/>
</dbReference>
<evidence type="ECO:0000256" key="8">
    <source>
        <dbReference type="ARBA" id="ARBA00023211"/>
    </source>
</evidence>
<comment type="cofactor">
    <cofactor evidence="1">
        <name>Mn(2+)</name>
        <dbReference type="ChEBI" id="CHEBI:29035"/>
    </cofactor>
</comment>
<keyword evidence="4" id="KW-0479">Metal-binding</keyword>
<gene>
    <name evidence="11" type="ORF">MONBRDRAFT_33662</name>
</gene>
<dbReference type="eggNOG" id="KOG0697">
    <property type="taxonomic scope" value="Eukaryota"/>
</dbReference>
<dbReference type="STRING" id="81824.A9V6F3"/>
<dbReference type="GO" id="GO:0046872">
    <property type="term" value="F:metal ion binding"/>
    <property type="evidence" value="ECO:0007669"/>
    <property type="project" value="UniProtKB-KW"/>
</dbReference>
<dbReference type="GeneID" id="5893674"/>
<dbReference type="KEGG" id="mbr:MONBRDRAFT_33662"/>
<keyword evidence="12" id="KW-1185">Reference proteome</keyword>
<name>A9V6F3_MONBE</name>
<sequence length="354" mass="38243">MGAFLEKPVTEKHHDAATLPNGLSYALSSMQGWRIHMEDAHAVSADLPNLPNGALFAVFDGHGGKTVSTTAGEIFIQAITSTEAYTKGDKSAANLEQVLSKGLFELDEAIKEKHPQLKAGHDRSGSTVICGFVTETSVVLCNCGDSRAVLVSDGKVKFATSDHKPSDEIETQRIKNAGGFIEMGRVCGNLAVSRAIGDYEYKDRPDLKPEEQKVTALSDTTSISRTPKDEFLVLACDGIWDVLTNEGVQLVVNFFLERGYDAERIADLLLDYCLELGSKDNMSALLILFPGCRKPDPSLTKTAETEEARATILEEQMMRLRQIVESTPNVLPAGAIETSPMAASKASQMSSGTV</sequence>
<dbReference type="EMBL" id="CH991563">
    <property type="protein sequence ID" value="EDQ86873.1"/>
    <property type="molecule type" value="Genomic_DNA"/>
</dbReference>
<dbReference type="Gene3D" id="3.60.40.10">
    <property type="entry name" value="PPM-type phosphatase domain"/>
    <property type="match status" value="1"/>
</dbReference>
<dbReference type="InterPro" id="IPR000222">
    <property type="entry name" value="PP2C_BS"/>
</dbReference>
<dbReference type="PROSITE" id="PS51746">
    <property type="entry name" value="PPM_2"/>
    <property type="match status" value="1"/>
</dbReference>
<dbReference type="OMA" id="CLLHDRP"/>
<dbReference type="SMART" id="SM00332">
    <property type="entry name" value="PP2Cc"/>
    <property type="match status" value="1"/>
</dbReference>
<dbReference type="EC" id="3.1.3.16" evidence="3"/>
<dbReference type="PANTHER" id="PTHR13832:SF803">
    <property type="entry name" value="PROTEIN PHOSPHATASE 1G"/>
    <property type="match status" value="1"/>
</dbReference>
<dbReference type="InParanoid" id="A9V6F3"/>
<evidence type="ECO:0000256" key="9">
    <source>
        <dbReference type="RuleBase" id="RU003465"/>
    </source>
</evidence>
<keyword evidence="7 9" id="KW-0904">Protein phosphatase</keyword>
<evidence type="ECO:0000256" key="4">
    <source>
        <dbReference type="ARBA" id="ARBA00022723"/>
    </source>
</evidence>
<dbReference type="GO" id="GO:1902531">
    <property type="term" value="P:regulation of intracellular signal transduction"/>
    <property type="evidence" value="ECO:0000318"/>
    <property type="project" value="GO_Central"/>
</dbReference>
<evidence type="ECO:0000313" key="12">
    <source>
        <dbReference type="Proteomes" id="UP000001357"/>
    </source>
</evidence>